<dbReference type="InterPro" id="IPR050263">
    <property type="entry name" value="Bact_Fimbrial_Adh_Pro"/>
</dbReference>
<dbReference type="AlphaFoldDB" id="A0A8I1DKA1"/>
<protein>
    <submittedName>
        <fullName evidence="1">Fimbrial protein</fullName>
    </submittedName>
</protein>
<dbReference type="InterPro" id="IPR036937">
    <property type="entry name" value="Adhesion_dom_fimbrial_sf"/>
</dbReference>
<dbReference type="InterPro" id="IPR008966">
    <property type="entry name" value="Adhesion_dom_sf"/>
</dbReference>
<accession>A0A8I1DKA1</accession>
<reference evidence="1" key="1">
    <citation type="submission" date="2022-02" db="EMBL/GenBank/DDBJ databases">
        <title>Characterization of Tn125 harboring carbapenem-resistant Acinetobacter bereziniae clinical isolates.</title>
        <authorList>
            <person name="Wong N.-K."/>
            <person name="Pan Q."/>
        </authorList>
    </citation>
    <scope>NUCLEOTIDE SEQUENCE</scope>
    <source>
        <strain evidence="1">GD03393</strain>
    </source>
</reference>
<sequence>MKKLLWLFAPLCLTSTQIFAANSTCVTYPMIEFNRTSGTINSFPYTQTFNDTNNTLLLNNCTPAPYTVAVRAVFKAASGNTDLVGSSPFSVSNGITISGSNANPITLAAAKIWLMNNLRIEYRLRSNNDINPLSFDILALDTDYSVVPDTSAGPIKIINGEGYYAGLNGNGTTNSAIRNSRFKLTLLSTTKPSAAVIDALNNSVVRIHLGTFAYKYDDWGGALGNAPPPSGNPKVGTSEVYVNIQMNFALPTCTMANQIVNLAPVPTATLNSNQTANEQSFNVNIYCTAAMPNKVLLATITDSYTPSNVNTNGILKNSPSLANRSNVDVQLRDNADVPLAIGTQSPFYSIPVGSTATTFMKTLKARYYRSLATATPGYVQTQATVSIDYQ</sequence>
<dbReference type="Pfam" id="PF00419">
    <property type="entry name" value="Fimbrial"/>
    <property type="match status" value="1"/>
</dbReference>
<organism evidence="1 2">
    <name type="scientific">Acinetobacter bereziniae</name>
    <name type="common">Acinetobacter genomosp. 10</name>
    <dbReference type="NCBI Taxonomy" id="106648"/>
    <lineage>
        <taxon>Bacteria</taxon>
        <taxon>Pseudomonadati</taxon>
        <taxon>Pseudomonadota</taxon>
        <taxon>Gammaproteobacteria</taxon>
        <taxon>Moraxellales</taxon>
        <taxon>Moraxellaceae</taxon>
        <taxon>Acinetobacter</taxon>
    </lineage>
</organism>
<evidence type="ECO:0000313" key="1">
    <source>
        <dbReference type="EMBL" id="UUN96707.1"/>
    </source>
</evidence>
<dbReference type="InterPro" id="IPR000259">
    <property type="entry name" value="Adhesion_dom_fimbrial"/>
</dbReference>
<dbReference type="SUPFAM" id="SSF49401">
    <property type="entry name" value="Bacterial adhesins"/>
    <property type="match status" value="1"/>
</dbReference>
<dbReference type="Gene3D" id="2.60.40.1090">
    <property type="entry name" value="Fimbrial-type adhesion domain"/>
    <property type="match status" value="1"/>
</dbReference>
<gene>
    <name evidence="1" type="ORF">I9054_015165</name>
</gene>
<name>A0A8I1DKA1_ACIBZ</name>
<dbReference type="PANTHER" id="PTHR33420:SF10">
    <property type="entry name" value="FIMBRIAE MAJOR SUBUNIT"/>
    <property type="match status" value="1"/>
</dbReference>
<dbReference type="GO" id="GO:0009289">
    <property type="term" value="C:pilus"/>
    <property type="evidence" value="ECO:0007669"/>
    <property type="project" value="InterPro"/>
</dbReference>
<dbReference type="PANTHER" id="PTHR33420">
    <property type="entry name" value="FIMBRIAL SUBUNIT ELFA-RELATED"/>
    <property type="match status" value="1"/>
</dbReference>
<dbReference type="GO" id="GO:0043709">
    <property type="term" value="P:cell adhesion involved in single-species biofilm formation"/>
    <property type="evidence" value="ECO:0007669"/>
    <property type="project" value="TreeGrafter"/>
</dbReference>
<dbReference type="Proteomes" id="UP000644140">
    <property type="component" value="Chromosome"/>
</dbReference>
<evidence type="ECO:0000313" key="2">
    <source>
        <dbReference type="Proteomes" id="UP000644140"/>
    </source>
</evidence>
<proteinExistence type="predicted"/>
<dbReference type="EMBL" id="CP092085">
    <property type="protein sequence ID" value="UUN96707.1"/>
    <property type="molecule type" value="Genomic_DNA"/>
</dbReference>
<dbReference type="RefSeq" id="WP_198114776.1">
    <property type="nucleotide sequence ID" value="NZ_CP066121.1"/>
</dbReference>